<comment type="similarity">
    <text evidence="1">Belongs to the isochorismatase family.</text>
</comment>
<evidence type="ECO:0000256" key="1">
    <source>
        <dbReference type="ARBA" id="ARBA00006336"/>
    </source>
</evidence>
<dbReference type="InterPro" id="IPR050272">
    <property type="entry name" value="Isochorismatase-like_hydrls"/>
</dbReference>
<sequence>MNPALLIIDLQEGHIPGPRKRGEVEEVCQYINYVSNLFRDAGKPIVVIQDIEIEGGIDSEDFAVIPEIELTGGELILHKEWSNAFWKTNLEEVLRQEGVDFVIVCGFAAEHCVTFTYNGAKERGFGAAYLQNGLLGEHPNAVQAITEVRPLISYPVIASILKS</sequence>
<evidence type="ECO:0000313" key="4">
    <source>
        <dbReference type="Proteomes" id="UP000743001"/>
    </source>
</evidence>
<protein>
    <submittedName>
        <fullName evidence="3">Isochorismatase family protein</fullName>
    </submittedName>
</protein>
<dbReference type="PANTHER" id="PTHR43540">
    <property type="entry name" value="PEROXYUREIDOACRYLATE/UREIDOACRYLATE AMIDOHYDROLASE-RELATED"/>
    <property type="match status" value="1"/>
</dbReference>
<dbReference type="Pfam" id="PF00857">
    <property type="entry name" value="Isochorismatase"/>
    <property type="match status" value="1"/>
</dbReference>
<dbReference type="InterPro" id="IPR000868">
    <property type="entry name" value="Isochorismatase-like_dom"/>
</dbReference>
<name>A0ABS6FRF5_9BACL</name>
<dbReference type="RefSeq" id="WP_216479136.1">
    <property type="nucleotide sequence ID" value="NZ_JAHLQJ010000009.1"/>
</dbReference>
<organism evidence="3 4">
    <name type="scientific">Paenibacillus brevis</name>
    <dbReference type="NCBI Taxonomy" id="2841508"/>
    <lineage>
        <taxon>Bacteria</taxon>
        <taxon>Bacillati</taxon>
        <taxon>Bacillota</taxon>
        <taxon>Bacilli</taxon>
        <taxon>Bacillales</taxon>
        <taxon>Paenibacillaceae</taxon>
        <taxon>Paenibacillus</taxon>
    </lineage>
</organism>
<reference evidence="3 4" key="1">
    <citation type="submission" date="2021-06" db="EMBL/GenBank/DDBJ databases">
        <authorList>
            <person name="Sun Q."/>
            <person name="Li D."/>
        </authorList>
    </citation>
    <scope>NUCLEOTIDE SEQUENCE [LARGE SCALE GENOMIC DNA]</scope>
    <source>
        <strain evidence="3 4">MSJ-6</strain>
    </source>
</reference>
<evidence type="ECO:0000313" key="3">
    <source>
        <dbReference type="EMBL" id="MBU5672559.1"/>
    </source>
</evidence>
<comment type="caution">
    <text evidence="3">The sequence shown here is derived from an EMBL/GenBank/DDBJ whole genome shotgun (WGS) entry which is preliminary data.</text>
</comment>
<feature type="domain" description="Isochorismatase-like" evidence="2">
    <location>
        <begin position="4"/>
        <end position="138"/>
    </location>
</feature>
<evidence type="ECO:0000259" key="2">
    <source>
        <dbReference type="Pfam" id="PF00857"/>
    </source>
</evidence>
<gene>
    <name evidence="3" type="ORF">KQJ23_12050</name>
</gene>
<dbReference type="EMBL" id="JAHLQJ010000009">
    <property type="protein sequence ID" value="MBU5672559.1"/>
    <property type="molecule type" value="Genomic_DNA"/>
</dbReference>
<proteinExistence type="inferred from homology"/>
<dbReference type="Proteomes" id="UP000743001">
    <property type="component" value="Unassembled WGS sequence"/>
</dbReference>
<accession>A0ABS6FRF5</accession>
<dbReference type="PANTHER" id="PTHR43540:SF6">
    <property type="entry name" value="ISOCHORISMATASE-LIKE DOMAIN-CONTAINING PROTEIN"/>
    <property type="match status" value="1"/>
</dbReference>
<keyword evidence="4" id="KW-1185">Reference proteome</keyword>